<evidence type="ECO:0000313" key="1">
    <source>
        <dbReference type="EMBL" id="ARP20715.1"/>
    </source>
</evidence>
<evidence type="ECO:0008006" key="2">
    <source>
        <dbReference type="Google" id="ProtNLM"/>
    </source>
</evidence>
<proteinExistence type="predicted"/>
<dbReference type="PROSITE" id="PS51257">
    <property type="entry name" value="PROKAR_LIPOPROTEIN"/>
    <property type="match status" value="1"/>
</dbReference>
<dbReference type="AlphaFoldDB" id="A0A1W6TXX7"/>
<gene>
    <name evidence="1" type="ORF">K05K4_39910</name>
</gene>
<accession>A0A1W6TXX7</accession>
<dbReference type="RefSeq" id="WP_015727779.1">
    <property type="nucleotide sequence ID" value="NZ_CP017890.1"/>
</dbReference>
<reference evidence="1" key="1">
    <citation type="submission" date="2016-10" db="EMBL/GenBank/DDBJ databases">
        <title>The High Quality Genome of Vibrio alginolyticus K01M1.</title>
        <authorList>
            <person name="Wendling C."/>
            <person name="Chibani C.M."/>
            <person name="Hertel R."/>
            <person name="Sproer C."/>
            <person name="Bunk B."/>
            <person name="Overmann J."/>
            <person name="Roth O."/>
            <person name="Liesegang H."/>
        </authorList>
    </citation>
    <scope>NUCLEOTIDE SEQUENCE</scope>
    <source>
        <strain evidence="1">K05K4</strain>
    </source>
</reference>
<sequence length="90" mass="9643">MNIKLTAIILSALALAGCESLEAQINAHLALNEVHKAEAKMAEGYIAITAGQALLEAGEAKYAEGEAERVQATNNLFLLLEENPYEKDSN</sequence>
<dbReference type="EMBL" id="CP017903">
    <property type="protein sequence ID" value="ARP20715.1"/>
    <property type="molecule type" value="Genomic_DNA"/>
</dbReference>
<name>A0A1W6TXX7_VIBAL</name>
<protein>
    <recommendedName>
        <fullName evidence="2">Lipoprotein</fullName>
    </recommendedName>
</protein>
<organism evidence="1">
    <name type="scientific">Vibrio alginolyticus</name>
    <dbReference type="NCBI Taxonomy" id="663"/>
    <lineage>
        <taxon>Bacteria</taxon>
        <taxon>Pseudomonadati</taxon>
        <taxon>Pseudomonadota</taxon>
        <taxon>Gammaproteobacteria</taxon>
        <taxon>Vibrionales</taxon>
        <taxon>Vibrionaceae</taxon>
        <taxon>Vibrio</taxon>
    </lineage>
</organism>